<feature type="domain" description="FAD-binding" evidence="4">
    <location>
        <begin position="20"/>
        <end position="368"/>
    </location>
</feature>
<keyword evidence="3" id="KW-0472">Membrane</keyword>
<evidence type="ECO:0000256" key="1">
    <source>
        <dbReference type="ARBA" id="ARBA00023002"/>
    </source>
</evidence>
<dbReference type="OrthoDB" id="9806565at2"/>
<dbReference type="SUPFAM" id="SSF51905">
    <property type="entry name" value="FAD/NAD(P)-binding domain"/>
    <property type="match status" value="1"/>
</dbReference>
<keyword evidence="3" id="KW-0812">Transmembrane</keyword>
<dbReference type="RefSeq" id="WP_110986644.1">
    <property type="nucleotide sequence ID" value="NZ_CAWNWM010000008.1"/>
</dbReference>
<dbReference type="InterPro" id="IPR002938">
    <property type="entry name" value="FAD-bd"/>
</dbReference>
<feature type="transmembrane region" description="Helical" evidence="3">
    <location>
        <begin position="425"/>
        <end position="443"/>
    </location>
</feature>
<name>A0A2W1JGL7_9CYAN</name>
<reference evidence="5 6" key="1">
    <citation type="journal article" date="2018" name="Sci. Rep.">
        <title>A novel species of the marine cyanobacterium Acaryochloris with a unique pigment content and lifestyle.</title>
        <authorList>
            <person name="Partensky F."/>
            <person name="Six C."/>
            <person name="Ratin M."/>
            <person name="Garczarek L."/>
            <person name="Vaulot D."/>
            <person name="Probert I."/>
            <person name="Calteau A."/>
            <person name="Gourvil P."/>
            <person name="Marie D."/>
            <person name="Grebert T."/>
            <person name="Bouchier C."/>
            <person name="Le Panse S."/>
            <person name="Gachenot M."/>
            <person name="Rodriguez F."/>
            <person name="Garrido J.L."/>
        </authorList>
    </citation>
    <scope>NUCLEOTIDE SEQUENCE [LARGE SCALE GENOMIC DNA]</scope>
    <source>
        <strain evidence="5 6">RCC1774</strain>
    </source>
</reference>
<keyword evidence="6" id="KW-1185">Reference proteome</keyword>
<dbReference type="InterPro" id="IPR036188">
    <property type="entry name" value="FAD/NAD-bd_sf"/>
</dbReference>
<evidence type="ECO:0000259" key="4">
    <source>
        <dbReference type="Pfam" id="PF01494"/>
    </source>
</evidence>
<keyword evidence="5" id="KW-0503">Monooxygenase</keyword>
<dbReference type="PRINTS" id="PR00420">
    <property type="entry name" value="RNGMNOXGNASE"/>
</dbReference>
<dbReference type="Proteomes" id="UP000248857">
    <property type="component" value="Unassembled WGS sequence"/>
</dbReference>
<evidence type="ECO:0000313" key="5">
    <source>
        <dbReference type="EMBL" id="PZD72743.1"/>
    </source>
</evidence>
<dbReference type="EC" id="1.14.13.9" evidence="5"/>
<dbReference type="PANTHER" id="PTHR43747:SF5">
    <property type="entry name" value="FAD-BINDING DOMAIN-CONTAINING PROTEIN"/>
    <property type="match status" value="1"/>
</dbReference>
<dbReference type="AlphaFoldDB" id="A0A2W1JGL7"/>
<dbReference type="InterPro" id="IPR050816">
    <property type="entry name" value="Flavin-dep_Halogenase_NPB"/>
</dbReference>
<keyword evidence="3" id="KW-1133">Transmembrane helix</keyword>
<evidence type="ECO:0000256" key="2">
    <source>
        <dbReference type="ARBA" id="ARBA00038396"/>
    </source>
</evidence>
<sequence>MIRSDAIANPANDRQIHQQYDVVVIGGGPAGSTLAMLLVRQGYQVLLLERAQFPRFHVGESLLPASQLIWEKLGITDQLQDLNFTYKDSAEFRLGLDPRSSDYESAYVDFTAPQNWPQKDFPEHPDAYQVKRSEFDWFLLQQARSQGVTVCEQATVKEVLWEGDRATGICWRSKTGQNYTTMANCVADCSGRQALIGRSRKLIKTDPFLQTSAVFGHFRNVTPNPGREGGAIAMYFIERGWLWFIPVGPNEMSVGVVVNRPDDWQGRSPEEILMTYINRHQYLRDRFINAEQISKVRILQKLAYSAKRKAGDGWILVGDASFFVDPFLSSGVQVAFKTADKAADAIHTFLQSQRNQRSFHQYQHWCRQYEFHVFVTMRLLYWIMESQSAMQTFIQAIGYRLQNRPDPIVRRFVAWSLGYFDRFHGALYCLWLGFSLMAGVGWLRRHLFRRPDWSHPSEFCDQPSIDIPKSIAPQNQAQNSFAKPLG</sequence>
<accession>A0A2W1JGL7</accession>
<dbReference type="Pfam" id="PF01494">
    <property type="entry name" value="FAD_binding_3"/>
    <property type="match status" value="1"/>
</dbReference>
<evidence type="ECO:0000313" key="6">
    <source>
        <dbReference type="Proteomes" id="UP000248857"/>
    </source>
</evidence>
<comment type="similarity">
    <text evidence="2">Belongs to the flavin-dependent halogenase family. Bacterial tryptophan halogenase subfamily.</text>
</comment>
<comment type="caution">
    <text evidence="5">The sequence shown here is derived from an EMBL/GenBank/DDBJ whole genome shotgun (WGS) entry which is preliminary data.</text>
</comment>
<protein>
    <submittedName>
        <fullName evidence="5">Kynurenine 3-monooxygenase</fullName>
        <ecNumber evidence="5">1.14.13.9</ecNumber>
    </submittedName>
</protein>
<proteinExistence type="inferred from homology"/>
<organism evidence="5 6">
    <name type="scientific">Acaryochloris thomasi RCC1774</name>
    <dbReference type="NCBI Taxonomy" id="1764569"/>
    <lineage>
        <taxon>Bacteria</taxon>
        <taxon>Bacillati</taxon>
        <taxon>Cyanobacteriota</taxon>
        <taxon>Cyanophyceae</taxon>
        <taxon>Acaryochloridales</taxon>
        <taxon>Acaryochloridaceae</taxon>
        <taxon>Acaryochloris</taxon>
        <taxon>Acaryochloris thomasi</taxon>
    </lineage>
</organism>
<dbReference type="Gene3D" id="3.50.50.60">
    <property type="entry name" value="FAD/NAD(P)-binding domain"/>
    <property type="match status" value="1"/>
</dbReference>
<keyword evidence="1 5" id="KW-0560">Oxidoreductase</keyword>
<dbReference type="PANTHER" id="PTHR43747">
    <property type="entry name" value="FAD-BINDING PROTEIN"/>
    <property type="match status" value="1"/>
</dbReference>
<dbReference type="GO" id="GO:0071949">
    <property type="term" value="F:FAD binding"/>
    <property type="evidence" value="ECO:0007669"/>
    <property type="project" value="InterPro"/>
</dbReference>
<dbReference type="EMBL" id="PQWO01000008">
    <property type="protein sequence ID" value="PZD72743.1"/>
    <property type="molecule type" value="Genomic_DNA"/>
</dbReference>
<dbReference type="GO" id="GO:0004502">
    <property type="term" value="F:kynurenine 3-monooxygenase activity"/>
    <property type="evidence" value="ECO:0007669"/>
    <property type="project" value="UniProtKB-EC"/>
</dbReference>
<gene>
    <name evidence="5" type="primary">kmo_2</name>
    <name evidence="5" type="ORF">C1752_03189</name>
</gene>
<evidence type="ECO:0000256" key="3">
    <source>
        <dbReference type="SAM" id="Phobius"/>
    </source>
</evidence>